<gene>
    <name evidence="1" type="ORF">CC2_107</name>
</gene>
<dbReference type="Proteomes" id="UP000009016">
    <property type="component" value="Segment"/>
</dbReference>
<dbReference type="GeneID" id="14016400"/>
<accession>I6WBB3</accession>
<name>I6WBB3_9CAUD</name>
<dbReference type="RefSeq" id="YP_007010133.1">
    <property type="nucleotide sequence ID" value="NC_019538.1"/>
</dbReference>
<proteinExistence type="predicted"/>
<sequence length="80" mass="9199">MLHRIGGPVFYINEDGYPCWAHEDGAKELVCYEGIIPTTNYEKAIKIIEMGYPSRHVYVGQQTRSNKEDITVMMYVGEQI</sequence>
<dbReference type="KEGG" id="vg:14016400"/>
<evidence type="ECO:0000313" key="2">
    <source>
        <dbReference type="Proteomes" id="UP000009016"/>
    </source>
</evidence>
<organism evidence="1 2">
    <name type="scientific">Aeromonas phage CC2</name>
    <dbReference type="NCBI Taxonomy" id="1204516"/>
    <lineage>
        <taxon>Viruses</taxon>
        <taxon>Duplodnaviria</taxon>
        <taxon>Heunggongvirae</taxon>
        <taxon>Uroviricota</taxon>
        <taxon>Caudoviricetes</taxon>
        <taxon>Pantevenvirales</taxon>
        <taxon>Straboviridae</taxon>
        <taxon>Emmerichvirinae</taxon>
        <taxon>Ceceduovirus</taxon>
        <taxon>Ceceduovirus cc2</taxon>
    </lineage>
</organism>
<keyword evidence="2" id="KW-1185">Reference proteome</keyword>
<reference evidence="1 2" key="1">
    <citation type="journal article" date="2012" name="J. Virol.">
        <title>Complete Genome Sequence of Aeromonas hydrophila Phage CC2.</title>
        <authorList>
            <person name="Shen C.J."/>
            <person name="Liu Y.J."/>
            <person name="Lu C.P."/>
        </authorList>
    </citation>
    <scope>NUCLEOTIDE SEQUENCE [LARGE SCALE GENOMIC DNA]</scope>
</reference>
<evidence type="ECO:0000313" key="1">
    <source>
        <dbReference type="EMBL" id="AFN39220.1"/>
    </source>
</evidence>
<protein>
    <submittedName>
        <fullName evidence="1">Uncharacterized protein</fullName>
    </submittedName>
</protein>
<dbReference type="EMBL" id="JX123262">
    <property type="protein sequence ID" value="AFN39220.1"/>
    <property type="molecule type" value="Genomic_DNA"/>
</dbReference>